<organism evidence="1 5">
    <name type="scientific">Araneus ventricosus</name>
    <name type="common">Orbweaver spider</name>
    <name type="synonym">Epeira ventricosa</name>
    <dbReference type="NCBI Taxonomy" id="182803"/>
    <lineage>
        <taxon>Eukaryota</taxon>
        <taxon>Metazoa</taxon>
        <taxon>Ecdysozoa</taxon>
        <taxon>Arthropoda</taxon>
        <taxon>Chelicerata</taxon>
        <taxon>Arachnida</taxon>
        <taxon>Araneae</taxon>
        <taxon>Araneomorphae</taxon>
        <taxon>Entelegynae</taxon>
        <taxon>Araneoidea</taxon>
        <taxon>Araneidae</taxon>
        <taxon>Araneus</taxon>
    </lineage>
</organism>
<proteinExistence type="predicted"/>
<evidence type="ECO:0000313" key="5">
    <source>
        <dbReference type="Proteomes" id="UP000499080"/>
    </source>
</evidence>
<evidence type="ECO:0000313" key="3">
    <source>
        <dbReference type="EMBL" id="GBM27058.1"/>
    </source>
</evidence>
<comment type="caution">
    <text evidence="1">The sequence shown here is derived from an EMBL/GenBank/DDBJ whole genome shotgun (WGS) entry which is preliminary data.</text>
</comment>
<evidence type="ECO:0000313" key="2">
    <source>
        <dbReference type="EMBL" id="GBM27023.1"/>
    </source>
</evidence>
<accession>A0A4Y2EFB9</accession>
<dbReference type="EMBL" id="BGPR01169873">
    <property type="protein sequence ID" value="GBM27023.1"/>
    <property type="molecule type" value="Genomic_DNA"/>
</dbReference>
<dbReference type="EMBL" id="BGPR01169879">
    <property type="protein sequence ID" value="GBM27058.1"/>
    <property type="molecule type" value="Genomic_DNA"/>
</dbReference>
<dbReference type="EMBL" id="BGPR01169882">
    <property type="protein sequence ID" value="GBM27062.1"/>
    <property type="molecule type" value="Genomic_DNA"/>
</dbReference>
<sequence>MRNAAPILDSEALVTSTRTHKFKIFEALPPQFLFRQQWRLSVPRYSAVAAQVSGSSRQKRLQLAVSKGGSTRFLVLQTVGCLHAFRLFKAQMSALFCFSKALAMRRLFPYAPLRVTRLVDRSIPLPP</sequence>
<dbReference type="AlphaFoldDB" id="A0A4Y2EFB9"/>
<protein>
    <submittedName>
        <fullName evidence="1">Uncharacterized protein</fullName>
    </submittedName>
</protein>
<name>A0A4Y2EFB9_ARAVE</name>
<dbReference type="EMBL" id="BGPR01169858">
    <property type="protein sequence ID" value="GBM26969.1"/>
    <property type="molecule type" value="Genomic_DNA"/>
</dbReference>
<gene>
    <name evidence="2" type="ORF">AVEN_139633_1</name>
    <name evidence="3" type="ORF">AVEN_171236_1</name>
    <name evidence="4" type="ORF">AVEN_198976_1</name>
    <name evidence="1" type="ORF">AVEN_40211_1</name>
</gene>
<dbReference type="Proteomes" id="UP000499080">
    <property type="component" value="Unassembled WGS sequence"/>
</dbReference>
<evidence type="ECO:0000313" key="1">
    <source>
        <dbReference type="EMBL" id="GBM26969.1"/>
    </source>
</evidence>
<keyword evidence="5" id="KW-1185">Reference proteome</keyword>
<reference evidence="1 5" key="1">
    <citation type="journal article" date="2019" name="Sci. Rep.">
        <title>Orb-weaving spider Araneus ventricosus genome elucidates the spidroin gene catalogue.</title>
        <authorList>
            <person name="Kono N."/>
            <person name="Nakamura H."/>
            <person name="Ohtoshi R."/>
            <person name="Moran D.A.P."/>
            <person name="Shinohara A."/>
            <person name="Yoshida Y."/>
            <person name="Fujiwara M."/>
            <person name="Mori M."/>
            <person name="Tomita M."/>
            <person name="Arakawa K."/>
        </authorList>
    </citation>
    <scope>NUCLEOTIDE SEQUENCE [LARGE SCALE GENOMIC DNA]</scope>
</reference>
<evidence type="ECO:0000313" key="4">
    <source>
        <dbReference type="EMBL" id="GBM27062.1"/>
    </source>
</evidence>